<dbReference type="Pfam" id="PF01266">
    <property type="entry name" value="DAO"/>
    <property type="match status" value="1"/>
</dbReference>
<dbReference type="Gene3D" id="3.30.9.10">
    <property type="entry name" value="D-Amino Acid Oxidase, subunit A, domain 2"/>
    <property type="match status" value="1"/>
</dbReference>
<keyword evidence="2" id="KW-0812">Transmembrane</keyword>
<dbReference type="SUPFAM" id="SSF51905">
    <property type="entry name" value="FAD/NAD(P)-binding domain"/>
    <property type="match status" value="1"/>
</dbReference>
<feature type="domain" description="FAD dependent oxidoreductase" evidence="3">
    <location>
        <begin position="11"/>
        <end position="359"/>
    </location>
</feature>
<feature type="transmembrane region" description="Helical" evidence="2">
    <location>
        <begin position="12"/>
        <end position="33"/>
    </location>
</feature>
<dbReference type="Proteomes" id="UP000064249">
    <property type="component" value="Unassembled WGS sequence"/>
</dbReference>
<reference evidence="4 5" key="1">
    <citation type="journal article" date="2015" name="MBio">
        <title>Genome-Resolved Metagenomic Analysis Reveals Roles for Candidate Phyla and Other Microbial Community Members in Biogeochemical Transformations in Oil Reservoirs.</title>
        <authorList>
            <person name="Hu P."/>
            <person name="Tom L."/>
            <person name="Singh A."/>
            <person name="Thomas B.C."/>
            <person name="Baker B.J."/>
            <person name="Piceno Y.M."/>
            <person name="Andersen G.L."/>
            <person name="Banfield J.F."/>
        </authorList>
    </citation>
    <scope>NUCLEOTIDE SEQUENCE [LARGE SCALE GENOMIC DNA]</scope>
    <source>
        <strain evidence="4">46_16</strain>
    </source>
</reference>
<dbReference type="PANTHER" id="PTHR13847">
    <property type="entry name" value="SARCOSINE DEHYDROGENASE-RELATED"/>
    <property type="match status" value="1"/>
</dbReference>
<accession>A0A101FXD0</accession>
<keyword evidence="2" id="KW-0472">Membrane</keyword>
<keyword evidence="2" id="KW-1133">Transmembrane helix</keyword>
<sequence length="389" mass="42783">MMKPMNKKPYDVIVIGAGSVGVPAAFFLGKAGLQVLVLESNPSIGQGSNKSAIGGIRATHSDSSKAWLCQRSIEIFSTWKQTYGDEIEWKKGGYVYAIYREQDRANLQSLLVKQKSWGMNIDWLDKGDLLSVVPDLNPDKLLGGTYSPNDGHTSPLLSLYAFFKHAASMGVDFHFSEPVQELVMQSGKVIGVKTNRETYHADWVINAAGAWAGKIAQLAHIDLPILPESHEAGITEPVRTFLDPLIVDIRPMGNTANFYFYQHATGQVLFCYTPDPPIQGYDTRVTSEFLPVAAKRLTSLLPRLQNIRVRRTWRGLYPMTPDGAPFLGPVNEAPGLLLAAGMCGQGFMLGPGTGELLTNTITGSLSREQSDILENLSLYRQISHVEMLK</sequence>
<dbReference type="GO" id="GO:0005737">
    <property type="term" value="C:cytoplasm"/>
    <property type="evidence" value="ECO:0007669"/>
    <property type="project" value="TreeGrafter"/>
</dbReference>
<dbReference type="InterPro" id="IPR006076">
    <property type="entry name" value="FAD-dep_OxRdtase"/>
</dbReference>
<organism evidence="4 5">
    <name type="scientific">Anaerolinea thermophila</name>
    <dbReference type="NCBI Taxonomy" id="167964"/>
    <lineage>
        <taxon>Bacteria</taxon>
        <taxon>Bacillati</taxon>
        <taxon>Chloroflexota</taxon>
        <taxon>Anaerolineae</taxon>
        <taxon>Anaerolineales</taxon>
        <taxon>Anaerolineaceae</taxon>
        <taxon>Anaerolinea</taxon>
    </lineage>
</organism>
<protein>
    <submittedName>
        <fullName evidence="4">Putative oxidoreductase</fullName>
    </submittedName>
</protein>
<dbReference type="GO" id="GO:0016491">
    <property type="term" value="F:oxidoreductase activity"/>
    <property type="evidence" value="ECO:0007669"/>
    <property type="project" value="UniProtKB-KW"/>
</dbReference>
<proteinExistence type="predicted"/>
<evidence type="ECO:0000313" key="5">
    <source>
        <dbReference type="Proteomes" id="UP000064249"/>
    </source>
</evidence>
<dbReference type="InterPro" id="IPR036188">
    <property type="entry name" value="FAD/NAD-bd_sf"/>
</dbReference>
<dbReference type="SUPFAM" id="SSF54373">
    <property type="entry name" value="FAD-linked reductases, C-terminal domain"/>
    <property type="match status" value="1"/>
</dbReference>
<keyword evidence="1" id="KW-0560">Oxidoreductase</keyword>
<comment type="caution">
    <text evidence="4">The sequence shown here is derived from an EMBL/GenBank/DDBJ whole genome shotgun (WGS) entry which is preliminary data.</text>
</comment>
<evidence type="ECO:0000259" key="3">
    <source>
        <dbReference type="Pfam" id="PF01266"/>
    </source>
</evidence>
<evidence type="ECO:0000313" key="4">
    <source>
        <dbReference type="EMBL" id="KUK46218.1"/>
    </source>
</evidence>
<dbReference type="PANTHER" id="PTHR13847:SF287">
    <property type="entry name" value="FAD-DEPENDENT OXIDOREDUCTASE DOMAIN-CONTAINING PROTEIN 1"/>
    <property type="match status" value="1"/>
</dbReference>
<name>A0A101FXD0_9CHLR</name>
<evidence type="ECO:0000256" key="2">
    <source>
        <dbReference type="SAM" id="Phobius"/>
    </source>
</evidence>
<dbReference type="EMBL" id="LGFU01000054">
    <property type="protein sequence ID" value="KUK46218.1"/>
    <property type="molecule type" value="Genomic_DNA"/>
</dbReference>
<dbReference type="AlphaFoldDB" id="A0A101FXD0"/>
<gene>
    <name evidence="4" type="ORF">XD73_0910</name>
</gene>
<dbReference type="Gene3D" id="3.50.50.60">
    <property type="entry name" value="FAD/NAD(P)-binding domain"/>
    <property type="match status" value="1"/>
</dbReference>
<evidence type="ECO:0000256" key="1">
    <source>
        <dbReference type="ARBA" id="ARBA00023002"/>
    </source>
</evidence>